<evidence type="ECO:0000256" key="4">
    <source>
        <dbReference type="ARBA" id="ARBA00022723"/>
    </source>
</evidence>
<evidence type="ECO:0000256" key="6">
    <source>
        <dbReference type="PIRNR" id="PIRNR001123"/>
    </source>
</evidence>
<dbReference type="PANTHER" id="PTHR32481">
    <property type="entry name" value="AMINOPEPTIDASE"/>
    <property type="match status" value="1"/>
</dbReference>
<evidence type="ECO:0000256" key="5">
    <source>
        <dbReference type="ARBA" id="ARBA00022801"/>
    </source>
</evidence>
<keyword evidence="3" id="KW-0645">Protease</keyword>
<keyword evidence="2" id="KW-0031">Aminopeptidase</keyword>
<name>A0ABY6Z5K3_9BACL</name>
<dbReference type="InterPro" id="IPR023367">
    <property type="entry name" value="Peptidase_M42_dom2"/>
</dbReference>
<keyword evidence="5" id="KW-0378">Hydrolase</keyword>
<dbReference type="RefSeq" id="WP_268045327.1">
    <property type="nucleotide sequence ID" value="NZ_CP104064.1"/>
</dbReference>
<dbReference type="SUPFAM" id="SSF101821">
    <property type="entry name" value="Aminopeptidase/glucanase lid domain"/>
    <property type="match status" value="1"/>
</dbReference>
<organism evidence="7 8">
    <name type="scientific">Alicyclobacillus dauci</name>
    <dbReference type="NCBI Taxonomy" id="1475485"/>
    <lineage>
        <taxon>Bacteria</taxon>
        <taxon>Bacillati</taxon>
        <taxon>Bacillota</taxon>
        <taxon>Bacilli</taxon>
        <taxon>Bacillales</taxon>
        <taxon>Alicyclobacillaceae</taxon>
        <taxon>Alicyclobacillus</taxon>
    </lineage>
</organism>
<dbReference type="Gene3D" id="2.40.30.40">
    <property type="entry name" value="Peptidase M42, domain 2"/>
    <property type="match status" value="1"/>
</dbReference>
<dbReference type="InterPro" id="IPR051464">
    <property type="entry name" value="Peptidase_M42_aminopept"/>
</dbReference>
<keyword evidence="8" id="KW-1185">Reference proteome</keyword>
<evidence type="ECO:0000313" key="8">
    <source>
        <dbReference type="Proteomes" id="UP001164803"/>
    </source>
</evidence>
<accession>A0ABY6Z5K3</accession>
<sequence>MLELLRDLTDLVGPCGFEHDIARYIVNRVRPFADETKVDGVGNVIVTKRGAHPGPTLVISTHMDEVGFIVKKIEQNGLIRFEKLGGHDDRILLAQRVKIRTQTGVIPGVIGTISAHMTKFDDPSKVRKHAQLYIDVGATDREEVLALGVSIGDPISWATDLQQLGNSRIMGKSLDDRAGCAVLLSALEDIDFSHVRGTICAVFSVQEEVGLRGARVAAASVDADVALAIDTTAVSDTPEEMMDETLSLGNGPGIKVMDFSLVASSAVRRQLVAVAQAGDIPFQLEVFPGIGTDAGELALGNSGVPAGVLSIPSRYAHSPVELIDLHDLENTKKLLIEFIASLQSKEQFAFIAT</sequence>
<dbReference type="EMBL" id="CP104064">
    <property type="protein sequence ID" value="WAH37803.1"/>
    <property type="molecule type" value="Genomic_DNA"/>
</dbReference>
<evidence type="ECO:0000313" key="7">
    <source>
        <dbReference type="EMBL" id="WAH37803.1"/>
    </source>
</evidence>
<dbReference type="Pfam" id="PF05343">
    <property type="entry name" value="Peptidase_M42"/>
    <property type="match status" value="1"/>
</dbReference>
<evidence type="ECO:0000256" key="1">
    <source>
        <dbReference type="ARBA" id="ARBA00006272"/>
    </source>
</evidence>
<dbReference type="CDD" id="cd05656">
    <property type="entry name" value="M42_Frv"/>
    <property type="match status" value="1"/>
</dbReference>
<proteinExistence type="inferred from homology"/>
<gene>
    <name evidence="7" type="ORF">NZD86_04670</name>
</gene>
<dbReference type="PANTHER" id="PTHR32481:SF7">
    <property type="entry name" value="AMINOPEPTIDASE YHFE-RELATED"/>
    <property type="match status" value="1"/>
</dbReference>
<dbReference type="PIRSF" id="PIRSF001123">
    <property type="entry name" value="PepA_GA"/>
    <property type="match status" value="1"/>
</dbReference>
<dbReference type="Proteomes" id="UP001164803">
    <property type="component" value="Chromosome"/>
</dbReference>
<dbReference type="InterPro" id="IPR008007">
    <property type="entry name" value="Peptidase_M42"/>
</dbReference>
<dbReference type="Gene3D" id="3.40.630.10">
    <property type="entry name" value="Zn peptidases"/>
    <property type="match status" value="1"/>
</dbReference>
<protein>
    <submittedName>
        <fullName evidence="7">M42 family metallopeptidase</fullName>
    </submittedName>
</protein>
<comment type="similarity">
    <text evidence="1 6">Belongs to the peptidase M42 family.</text>
</comment>
<keyword evidence="4" id="KW-0479">Metal-binding</keyword>
<reference evidence="7" key="1">
    <citation type="submission" date="2022-08" db="EMBL/GenBank/DDBJ databases">
        <title>Alicyclobacillus dauci DSM2870, complete genome.</title>
        <authorList>
            <person name="Wang Q."/>
            <person name="Cai R."/>
            <person name="Wang Z."/>
        </authorList>
    </citation>
    <scope>NUCLEOTIDE SEQUENCE</scope>
    <source>
        <strain evidence="7">DSM 28700</strain>
    </source>
</reference>
<dbReference type="SUPFAM" id="SSF53187">
    <property type="entry name" value="Zn-dependent exopeptidases"/>
    <property type="match status" value="1"/>
</dbReference>
<evidence type="ECO:0000256" key="3">
    <source>
        <dbReference type="ARBA" id="ARBA00022670"/>
    </source>
</evidence>
<evidence type="ECO:0000256" key="2">
    <source>
        <dbReference type="ARBA" id="ARBA00022438"/>
    </source>
</evidence>